<dbReference type="EMBL" id="CM042051">
    <property type="protein sequence ID" value="KAI3729205.1"/>
    <property type="molecule type" value="Genomic_DNA"/>
</dbReference>
<keyword evidence="2" id="KW-1185">Reference proteome</keyword>
<proteinExistence type="predicted"/>
<dbReference type="Proteomes" id="UP001055879">
    <property type="component" value="Linkage Group LG05"/>
</dbReference>
<organism evidence="1 2">
    <name type="scientific">Arctium lappa</name>
    <name type="common">Greater burdock</name>
    <name type="synonym">Lappa major</name>
    <dbReference type="NCBI Taxonomy" id="4217"/>
    <lineage>
        <taxon>Eukaryota</taxon>
        <taxon>Viridiplantae</taxon>
        <taxon>Streptophyta</taxon>
        <taxon>Embryophyta</taxon>
        <taxon>Tracheophyta</taxon>
        <taxon>Spermatophyta</taxon>
        <taxon>Magnoliopsida</taxon>
        <taxon>eudicotyledons</taxon>
        <taxon>Gunneridae</taxon>
        <taxon>Pentapetalae</taxon>
        <taxon>asterids</taxon>
        <taxon>campanulids</taxon>
        <taxon>Asterales</taxon>
        <taxon>Asteraceae</taxon>
        <taxon>Carduoideae</taxon>
        <taxon>Cardueae</taxon>
        <taxon>Arctiinae</taxon>
        <taxon>Arctium</taxon>
    </lineage>
</organism>
<sequence>MASGLSVPRGVRNIKVLDAYDLRFGGGSTVFVLGLDKALQHIVLRLPTSFTGSYNVREDFRKAFASSVATTVGGDRQVWEYDTDGLHAIIKIVKKSRNIIKKHVTNLFTQQTSTGCKDYKTFEFIF</sequence>
<comment type="caution">
    <text evidence="1">The sequence shown here is derived from an EMBL/GenBank/DDBJ whole genome shotgun (WGS) entry which is preliminary data.</text>
</comment>
<gene>
    <name evidence="1" type="ORF">L6452_17858</name>
</gene>
<protein>
    <submittedName>
        <fullName evidence="1">Uncharacterized protein</fullName>
    </submittedName>
</protein>
<reference evidence="2" key="1">
    <citation type="journal article" date="2022" name="Mol. Ecol. Resour.">
        <title>The genomes of chicory, endive, great burdock and yacon provide insights into Asteraceae palaeo-polyploidization history and plant inulin production.</title>
        <authorList>
            <person name="Fan W."/>
            <person name="Wang S."/>
            <person name="Wang H."/>
            <person name="Wang A."/>
            <person name="Jiang F."/>
            <person name="Liu H."/>
            <person name="Zhao H."/>
            <person name="Xu D."/>
            <person name="Zhang Y."/>
        </authorList>
    </citation>
    <scope>NUCLEOTIDE SEQUENCE [LARGE SCALE GENOMIC DNA]</scope>
    <source>
        <strain evidence="2">cv. Niubang</strain>
    </source>
</reference>
<evidence type="ECO:0000313" key="1">
    <source>
        <dbReference type="EMBL" id="KAI3729205.1"/>
    </source>
</evidence>
<name>A0ACB9C4Q1_ARCLA</name>
<accession>A0ACB9C4Q1</accession>
<reference evidence="1 2" key="2">
    <citation type="journal article" date="2022" name="Mol. Ecol. Resour.">
        <title>The genomes of chicory, endive, great burdock and yacon provide insights into Asteraceae paleo-polyploidization history and plant inulin production.</title>
        <authorList>
            <person name="Fan W."/>
            <person name="Wang S."/>
            <person name="Wang H."/>
            <person name="Wang A."/>
            <person name="Jiang F."/>
            <person name="Liu H."/>
            <person name="Zhao H."/>
            <person name="Xu D."/>
            <person name="Zhang Y."/>
        </authorList>
    </citation>
    <scope>NUCLEOTIDE SEQUENCE [LARGE SCALE GENOMIC DNA]</scope>
    <source>
        <strain evidence="2">cv. Niubang</strain>
    </source>
</reference>
<evidence type="ECO:0000313" key="2">
    <source>
        <dbReference type="Proteomes" id="UP001055879"/>
    </source>
</evidence>